<evidence type="ECO:0000256" key="15">
    <source>
        <dbReference type="ARBA" id="ARBA00046149"/>
    </source>
</evidence>
<dbReference type="GO" id="GO:0005814">
    <property type="term" value="C:centriole"/>
    <property type="evidence" value="ECO:0007669"/>
    <property type="project" value="UniProtKB-SubCell"/>
</dbReference>
<evidence type="ECO:0000256" key="13">
    <source>
        <dbReference type="ARBA" id="ARBA00023273"/>
    </source>
</evidence>
<evidence type="ECO:0000256" key="12">
    <source>
        <dbReference type="ARBA" id="ARBA00023242"/>
    </source>
</evidence>
<evidence type="ECO:0000256" key="7">
    <source>
        <dbReference type="ARBA" id="ARBA00022701"/>
    </source>
</evidence>
<dbReference type="FunCoup" id="E4X9A8">
    <property type="interactions" value="4"/>
</dbReference>
<evidence type="ECO:0000256" key="9">
    <source>
        <dbReference type="ARBA" id="ARBA00022794"/>
    </source>
</evidence>
<dbReference type="InterPro" id="IPR036525">
    <property type="entry name" value="Tubulin/FtsZ_GTPase_sf"/>
</dbReference>
<dbReference type="GO" id="GO:0005525">
    <property type="term" value="F:GTP binding"/>
    <property type="evidence" value="ECO:0007669"/>
    <property type="project" value="UniProtKB-UniRule"/>
</dbReference>
<evidence type="ECO:0000256" key="2">
    <source>
        <dbReference type="ARBA" id="ARBA00004123"/>
    </source>
</evidence>
<dbReference type="GO" id="GO:0030030">
    <property type="term" value="P:cell projection organization"/>
    <property type="evidence" value="ECO:0007669"/>
    <property type="project" value="UniProtKB-KW"/>
</dbReference>
<keyword evidence="12" id="KW-0539">Nucleus</keyword>
<evidence type="ECO:0000256" key="11">
    <source>
        <dbReference type="ARBA" id="ARBA00023212"/>
    </source>
</evidence>
<dbReference type="InterPro" id="IPR017975">
    <property type="entry name" value="Tubulin_CS"/>
</dbReference>
<dbReference type="GO" id="GO:0005200">
    <property type="term" value="F:structural constituent of cytoskeleton"/>
    <property type="evidence" value="ECO:0007669"/>
    <property type="project" value="InterPro"/>
</dbReference>
<keyword evidence="9" id="KW-0970">Cilium biogenesis/degradation</keyword>
<evidence type="ECO:0000256" key="4">
    <source>
        <dbReference type="ARBA" id="ARBA00009636"/>
    </source>
</evidence>
<evidence type="ECO:0000313" key="18">
    <source>
        <dbReference type="EMBL" id="CBY19037.1"/>
    </source>
</evidence>
<organism evidence="18">
    <name type="scientific">Oikopleura dioica</name>
    <name type="common">Tunicate</name>
    <dbReference type="NCBI Taxonomy" id="34765"/>
    <lineage>
        <taxon>Eukaryota</taxon>
        <taxon>Metazoa</taxon>
        <taxon>Chordata</taxon>
        <taxon>Tunicata</taxon>
        <taxon>Appendicularia</taxon>
        <taxon>Copelata</taxon>
        <taxon>Oikopleuridae</taxon>
        <taxon>Oikopleura</taxon>
    </lineage>
</organism>
<dbReference type="InterPro" id="IPR000217">
    <property type="entry name" value="Tubulin"/>
</dbReference>
<dbReference type="GO" id="GO:0007017">
    <property type="term" value="P:microtubule-based process"/>
    <property type="evidence" value="ECO:0007669"/>
    <property type="project" value="InterPro"/>
</dbReference>
<keyword evidence="7 16" id="KW-0493">Microtubule</keyword>
<dbReference type="OrthoDB" id="10250004at2759"/>
<protein>
    <recommendedName>
        <fullName evidence="5">Tubulin delta chain</fullName>
    </recommendedName>
    <alternativeName>
        <fullName evidence="14">Delta-tubulin</fullName>
    </alternativeName>
</protein>
<dbReference type="SMART" id="SM00864">
    <property type="entry name" value="Tubulin"/>
    <property type="match status" value="1"/>
</dbReference>
<keyword evidence="10 16" id="KW-0342">GTP-binding</keyword>
<dbReference type="Pfam" id="PF00091">
    <property type="entry name" value="Tubulin"/>
    <property type="match status" value="1"/>
</dbReference>
<gene>
    <name evidence="18" type="ORF">GSOID_T00004456001</name>
</gene>
<evidence type="ECO:0000256" key="1">
    <source>
        <dbReference type="ARBA" id="ARBA00004114"/>
    </source>
</evidence>
<evidence type="ECO:0000256" key="5">
    <source>
        <dbReference type="ARBA" id="ARBA00014184"/>
    </source>
</evidence>
<dbReference type="GO" id="GO:0005929">
    <property type="term" value="C:cilium"/>
    <property type="evidence" value="ECO:0007669"/>
    <property type="project" value="UniProtKB-SubCell"/>
</dbReference>
<dbReference type="SUPFAM" id="SSF55307">
    <property type="entry name" value="Tubulin C-terminal domain-like"/>
    <property type="match status" value="1"/>
</dbReference>
<name>E4X9A8_OIKDI</name>
<sequence length="417" mass="46638">MPITVALGQCGNQVSNCLTELMWDEGLRDSFFVEKQNGKYYARNVLIDMEPKVIENVLKKSEGKTWNYSKTAAITAKSGSGNNWAFGYSVLGDRSQESIQRQIRKLAEDADSVNDGFLVMLAMAGGTGSGVGSKTVEKIREEYGSKVPIIAHAVWPYSTGEVVVQNYNTLLTLNSLNCSTDGVIFHQNSSITDIIQTRFDLKNVAYSDINDYVAKELASILLPIKDTDGALHKMPIYQIAVDLCGSPNFKCLTPRSLPQLHNPKRAFLTYSNDLLLKYMHQLCLTGNFNENSGNMNMKSVVNKSLAMNAYIRGKNEGPEKIVGALNDSSIFSNKIPFSDRFNSYLAKKSFMKHETFLSTLSADQTLIDPLETVLSQSWNMFNHRAFLHRYEAHSIDSDHFVNSFAHLEQLQHSLKNL</sequence>
<evidence type="ECO:0000256" key="14">
    <source>
        <dbReference type="ARBA" id="ARBA00030594"/>
    </source>
</evidence>
<evidence type="ECO:0000259" key="17">
    <source>
        <dbReference type="SMART" id="SM00864"/>
    </source>
</evidence>
<reference evidence="18" key="1">
    <citation type="journal article" date="2010" name="Science">
        <title>Plasticity of animal genome architecture unmasked by rapid evolution of a pelagic tunicate.</title>
        <authorList>
            <person name="Denoeud F."/>
            <person name="Henriet S."/>
            <person name="Mungpakdee S."/>
            <person name="Aury J.M."/>
            <person name="Da Silva C."/>
            <person name="Brinkmann H."/>
            <person name="Mikhaleva J."/>
            <person name="Olsen L.C."/>
            <person name="Jubin C."/>
            <person name="Canestro C."/>
            <person name="Bouquet J.M."/>
            <person name="Danks G."/>
            <person name="Poulain J."/>
            <person name="Campsteijn C."/>
            <person name="Adamski M."/>
            <person name="Cross I."/>
            <person name="Yadetie F."/>
            <person name="Muffato M."/>
            <person name="Louis A."/>
            <person name="Butcher S."/>
            <person name="Tsagkogeorga G."/>
            <person name="Konrad A."/>
            <person name="Singh S."/>
            <person name="Jensen M.F."/>
            <person name="Cong E.H."/>
            <person name="Eikeseth-Otteraa H."/>
            <person name="Noel B."/>
            <person name="Anthouard V."/>
            <person name="Porcel B.M."/>
            <person name="Kachouri-Lafond R."/>
            <person name="Nishino A."/>
            <person name="Ugolini M."/>
            <person name="Chourrout P."/>
            <person name="Nishida H."/>
            <person name="Aasland R."/>
            <person name="Huzurbazar S."/>
            <person name="Westhof E."/>
            <person name="Delsuc F."/>
            <person name="Lehrach H."/>
            <person name="Reinhardt R."/>
            <person name="Weissenbach J."/>
            <person name="Roy S.W."/>
            <person name="Artiguenave F."/>
            <person name="Postlethwait J.H."/>
            <person name="Manak J.R."/>
            <person name="Thompson E.M."/>
            <person name="Jaillon O."/>
            <person name="Du Pasquier L."/>
            <person name="Boudinot P."/>
            <person name="Liberles D.A."/>
            <person name="Volff J.N."/>
            <person name="Philippe H."/>
            <person name="Lenhard B."/>
            <person name="Roest Crollius H."/>
            <person name="Wincker P."/>
            <person name="Chourrout D."/>
        </authorList>
    </citation>
    <scope>NUCLEOTIDE SEQUENCE [LARGE SCALE GENOMIC DNA]</scope>
</reference>
<dbReference type="CDD" id="cd02189">
    <property type="entry name" value="delta_zeta_tubulin-like"/>
    <property type="match status" value="1"/>
</dbReference>
<dbReference type="PANTHER" id="PTHR11588">
    <property type="entry name" value="TUBULIN"/>
    <property type="match status" value="1"/>
</dbReference>
<dbReference type="InterPro" id="IPR002967">
    <property type="entry name" value="Delta_tubulin"/>
</dbReference>
<dbReference type="Proteomes" id="UP000001307">
    <property type="component" value="Unassembled WGS sequence"/>
</dbReference>
<evidence type="ECO:0000256" key="8">
    <source>
        <dbReference type="ARBA" id="ARBA00022741"/>
    </source>
</evidence>
<keyword evidence="8 16" id="KW-0547">Nucleotide-binding</keyword>
<dbReference type="Gene3D" id="3.40.50.1440">
    <property type="entry name" value="Tubulin/FtsZ, GTPase domain"/>
    <property type="match status" value="1"/>
</dbReference>
<proteinExistence type="inferred from homology"/>
<keyword evidence="11" id="KW-0206">Cytoskeleton</keyword>
<dbReference type="PRINTS" id="PR01224">
    <property type="entry name" value="DELTATUBULIN"/>
</dbReference>
<accession>E4X9A8</accession>
<keyword evidence="19" id="KW-1185">Reference proteome</keyword>
<dbReference type="GO" id="GO:0005874">
    <property type="term" value="C:microtubule"/>
    <property type="evidence" value="ECO:0007669"/>
    <property type="project" value="UniProtKB-KW"/>
</dbReference>
<dbReference type="InterPro" id="IPR008280">
    <property type="entry name" value="Tub_FtsZ_C"/>
</dbReference>
<dbReference type="InterPro" id="IPR003008">
    <property type="entry name" value="Tubulin_FtsZ_GTPase"/>
</dbReference>
<dbReference type="PRINTS" id="PR01161">
    <property type="entry name" value="TUBULIN"/>
</dbReference>
<evidence type="ECO:0000256" key="6">
    <source>
        <dbReference type="ARBA" id="ARBA00022490"/>
    </source>
</evidence>
<dbReference type="EMBL" id="FN653030">
    <property type="protein sequence ID" value="CBY19037.1"/>
    <property type="molecule type" value="Genomic_DNA"/>
</dbReference>
<evidence type="ECO:0000256" key="10">
    <source>
        <dbReference type="ARBA" id="ARBA00023134"/>
    </source>
</evidence>
<evidence type="ECO:0000256" key="3">
    <source>
        <dbReference type="ARBA" id="ARBA00004138"/>
    </source>
</evidence>
<evidence type="ECO:0000256" key="16">
    <source>
        <dbReference type="RuleBase" id="RU000352"/>
    </source>
</evidence>
<keyword evidence="13" id="KW-0966">Cell projection</keyword>
<comment type="similarity">
    <text evidence="4 16">Belongs to the tubulin family.</text>
</comment>
<dbReference type="InParanoid" id="E4X9A8"/>
<dbReference type="SUPFAM" id="SSF52490">
    <property type="entry name" value="Tubulin nucleotide-binding domain-like"/>
    <property type="match status" value="1"/>
</dbReference>
<keyword evidence="6" id="KW-0963">Cytoplasm</keyword>
<comment type="subcellular location">
    <subcellularLocation>
        <location evidence="3">Cell projection</location>
        <location evidence="3">Cilium</location>
    </subcellularLocation>
    <subcellularLocation>
        <location evidence="1">Cytoplasm</location>
        <location evidence="1">Cytoskeleton</location>
        <location evidence="1">Microtubule organizing center</location>
        <location evidence="1">Centrosome</location>
        <location evidence="1">Centriole</location>
    </subcellularLocation>
    <subcellularLocation>
        <location evidence="2">Nucleus</location>
    </subcellularLocation>
</comment>
<comment type="function">
    <text evidence="15">Acts as a positive regulator of hedgehog signaling and regulates ciliary function.</text>
</comment>
<dbReference type="PROSITE" id="PS00227">
    <property type="entry name" value="TUBULIN"/>
    <property type="match status" value="1"/>
</dbReference>
<evidence type="ECO:0000313" key="19">
    <source>
        <dbReference type="Proteomes" id="UP000001307"/>
    </source>
</evidence>
<dbReference type="AlphaFoldDB" id="E4X9A8"/>
<dbReference type="GO" id="GO:0005634">
    <property type="term" value="C:nucleus"/>
    <property type="evidence" value="ECO:0007669"/>
    <property type="project" value="UniProtKB-SubCell"/>
</dbReference>
<feature type="domain" description="Tubulin/FtsZ GTPase" evidence="17">
    <location>
        <begin position="28"/>
        <end position="229"/>
    </location>
</feature>